<dbReference type="RefSeq" id="WP_076114359.1">
    <property type="nucleotide sequence ID" value="NZ_MPTB01000073.1"/>
</dbReference>
<evidence type="ECO:0000313" key="2">
    <source>
        <dbReference type="EMBL" id="OMD37023.1"/>
    </source>
</evidence>
<dbReference type="Proteomes" id="UP000187412">
    <property type="component" value="Unassembled WGS sequence"/>
</dbReference>
<dbReference type="CDD" id="cd00267">
    <property type="entry name" value="ABC_ATPase"/>
    <property type="match status" value="1"/>
</dbReference>
<dbReference type="InterPro" id="IPR051396">
    <property type="entry name" value="Bact_Antivir_Def_Nuclease"/>
</dbReference>
<dbReference type="PANTHER" id="PTHR43581">
    <property type="entry name" value="ATP/GTP PHOSPHATASE"/>
    <property type="match status" value="1"/>
</dbReference>
<dbReference type="PANTHER" id="PTHR43581:SF4">
    <property type="entry name" value="ATP_GTP PHOSPHATASE"/>
    <property type="match status" value="1"/>
</dbReference>
<feature type="domain" description="AAA+ ATPase" evidence="1">
    <location>
        <begin position="32"/>
        <end position="435"/>
    </location>
</feature>
<accession>A0ABX3GWP0</accession>
<evidence type="ECO:0000259" key="1">
    <source>
        <dbReference type="SMART" id="SM00382"/>
    </source>
</evidence>
<dbReference type="Gene3D" id="3.40.50.300">
    <property type="entry name" value="P-loop containing nucleotide triphosphate hydrolases"/>
    <property type="match status" value="1"/>
</dbReference>
<protein>
    <recommendedName>
        <fullName evidence="1">AAA+ ATPase domain-containing protein</fullName>
    </recommendedName>
</protein>
<dbReference type="InterPro" id="IPR041685">
    <property type="entry name" value="AAA_GajA/Old/RecF-like"/>
</dbReference>
<organism evidence="2 3">
    <name type="scientific">Paenibacillus borealis</name>
    <dbReference type="NCBI Taxonomy" id="160799"/>
    <lineage>
        <taxon>Bacteria</taxon>
        <taxon>Bacillati</taxon>
        <taxon>Bacillota</taxon>
        <taxon>Bacilli</taxon>
        <taxon>Bacillales</taxon>
        <taxon>Paenibacillaceae</taxon>
        <taxon>Paenibacillus</taxon>
    </lineage>
</organism>
<dbReference type="InterPro" id="IPR027417">
    <property type="entry name" value="P-loop_NTPase"/>
</dbReference>
<keyword evidence="3" id="KW-1185">Reference proteome</keyword>
<proteinExistence type="predicted"/>
<reference evidence="2 3" key="1">
    <citation type="submission" date="2016-10" db="EMBL/GenBank/DDBJ databases">
        <title>Paenibacillus species isolates.</title>
        <authorList>
            <person name="Beno S.M."/>
        </authorList>
    </citation>
    <scope>NUCLEOTIDE SEQUENCE [LARGE SCALE GENOMIC DNA]</scope>
    <source>
        <strain evidence="2 3">FSL H7-0744</strain>
    </source>
</reference>
<sequence length="520" mass="61288">MFIKKIHIGQYKKLNNFDIEFKKITNKIKGERFNISVLIGENGTAKSTILQAIANVFSDSKEKDKMLNYEIEYEMNTQTHKLNDDNEITKVPSNLVISSFSPVEKIFIMAKKSVSSLCPIIFSEMGNSKLKEIIGKYILENTNNTNNINRIIENTTNINKINRIIDYIGYNPAQYFLESNDWIFTSLNSDNFIKSLYNGHFDRIIEKEIIIQEPEIDVTSLITSYQNELNNHRYRFRNTIIDYMGRFDAYWSNNHGYSKKSILDYSILRRIYLEYIYILLKMRTFFRNYSKKKYTNYKYNETQLISNSDLDMYFHGLDEFIKDLSFLDAFEKYIFNDIWFEAKGTPDLVPLSLWSSGEFSLFLRLIEISNSVIENSIVLIDEPETHLHPKWIRNYIKLLKDIIGDIHCHVIIATHAPLIISDIPKESIIMLKRNEHLIEQSYIQEETIGLEYEEVLKRIFEFNDIKGTVLESYENKILESIEKDDVATIINLYDQLGDSPTKFDLFLKIKRYNDQRKSSE</sequence>
<evidence type="ECO:0000313" key="3">
    <source>
        <dbReference type="Proteomes" id="UP000187412"/>
    </source>
</evidence>
<dbReference type="Pfam" id="PF13175">
    <property type="entry name" value="AAA_15"/>
    <property type="match status" value="1"/>
</dbReference>
<comment type="caution">
    <text evidence="2">The sequence shown here is derived from an EMBL/GenBank/DDBJ whole genome shotgun (WGS) entry which is preliminary data.</text>
</comment>
<dbReference type="EMBL" id="MPTB01000073">
    <property type="protein sequence ID" value="OMD37023.1"/>
    <property type="molecule type" value="Genomic_DNA"/>
</dbReference>
<gene>
    <name evidence="2" type="ORF">BSK56_31685</name>
</gene>
<dbReference type="SUPFAM" id="SSF52540">
    <property type="entry name" value="P-loop containing nucleoside triphosphate hydrolases"/>
    <property type="match status" value="1"/>
</dbReference>
<dbReference type="InterPro" id="IPR003593">
    <property type="entry name" value="AAA+_ATPase"/>
</dbReference>
<name>A0ABX3GWP0_PAEBO</name>
<dbReference type="SMART" id="SM00382">
    <property type="entry name" value="AAA"/>
    <property type="match status" value="1"/>
</dbReference>